<dbReference type="InterPro" id="IPR008983">
    <property type="entry name" value="Tumour_necrosis_fac-like_dom"/>
</dbReference>
<dbReference type="AlphaFoldDB" id="A0A093G7A9"/>
<dbReference type="PANTHER" id="PTHR15427">
    <property type="entry name" value="EMILIN ELASTIN MICROFIBRIL INTERFACE-LOCATED PROTEIN ELASTIN MICROFIBRIL INTERFACER"/>
    <property type="match status" value="1"/>
</dbReference>
<dbReference type="Proteomes" id="UP000053875">
    <property type="component" value="Unassembled WGS sequence"/>
</dbReference>
<sequence length="129" mass="13569">PGIPGTPGLPGSNGRDGENGPKGEPADRGEQGDPGLPGSPGEAGHRGTPGQRGLPGPRGPPGLPGDHGDYEATLKSAFCAARWLTSYPRQGQAVRFSRVLANEQGHYESRSGRFTCRLPGIYYFTYHVT</sequence>
<evidence type="ECO:0000259" key="5">
    <source>
        <dbReference type="PROSITE" id="PS50871"/>
    </source>
</evidence>
<dbReference type="InterPro" id="IPR008160">
    <property type="entry name" value="Collagen"/>
</dbReference>
<feature type="non-terminal residue" evidence="6">
    <location>
        <position position="1"/>
    </location>
</feature>
<accession>A0A093G7A9</accession>
<dbReference type="EMBL" id="KL215517">
    <property type="protein sequence ID" value="KFV65008.1"/>
    <property type="molecule type" value="Genomic_DNA"/>
</dbReference>
<protein>
    <submittedName>
        <fullName evidence="6">Complement C1q subcomponent subunit B</fullName>
    </submittedName>
</protein>
<gene>
    <name evidence="6" type="ORF">N307_01550</name>
</gene>
<feature type="compositionally biased region" description="Basic and acidic residues" evidence="4">
    <location>
        <begin position="15"/>
        <end position="31"/>
    </location>
</feature>
<evidence type="ECO:0000256" key="1">
    <source>
        <dbReference type="ARBA" id="ARBA00004613"/>
    </source>
</evidence>
<dbReference type="InterPro" id="IPR050392">
    <property type="entry name" value="Collagen/C1q_domain"/>
</dbReference>
<dbReference type="PROSITE" id="PS50871">
    <property type="entry name" value="C1Q"/>
    <property type="match status" value="1"/>
</dbReference>
<evidence type="ECO:0000256" key="2">
    <source>
        <dbReference type="ARBA" id="ARBA00022525"/>
    </source>
</evidence>
<organism evidence="6 7">
    <name type="scientific">Dryobates pubescens</name>
    <name type="common">Downy woodpecker</name>
    <name type="synonym">Picoides pubescens</name>
    <dbReference type="NCBI Taxonomy" id="118200"/>
    <lineage>
        <taxon>Eukaryota</taxon>
        <taxon>Metazoa</taxon>
        <taxon>Chordata</taxon>
        <taxon>Craniata</taxon>
        <taxon>Vertebrata</taxon>
        <taxon>Euteleostomi</taxon>
        <taxon>Archelosauria</taxon>
        <taxon>Archosauria</taxon>
        <taxon>Dinosauria</taxon>
        <taxon>Saurischia</taxon>
        <taxon>Theropoda</taxon>
        <taxon>Coelurosauria</taxon>
        <taxon>Aves</taxon>
        <taxon>Neognathae</taxon>
        <taxon>Neoaves</taxon>
        <taxon>Telluraves</taxon>
        <taxon>Coraciimorphae</taxon>
        <taxon>Piciformes</taxon>
        <taxon>Picidae</taxon>
        <taxon>Dryobates</taxon>
    </lineage>
</organism>
<dbReference type="Gene3D" id="2.60.120.40">
    <property type="match status" value="1"/>
</dbReference>
<dbReference type="STRING" id="118200.A0A093G7A9"/>
<dbReference type="PRINTS" id="PR00007">
    <property type="entry name" value="COMPLEMNTC1Q"/>
</dbReference>
<keyword evidence="2" id="KW-0964">Secreted</keyword>
<feature type="non-terminal residue" evidence="6">
    <location>
        <position position="129"/>
    </location>
</feature>
<reference evidence="6 7" key="1">
    <citation type="submission" date="2014-04" db="EMBL/GenBank/DDBJ databases">
        <title>Genome evolution of avian class.</title>
        <authorList>
            <person name="Zhang G."/>
            <person name="Li C."/>
        </authorList>
    </citation>
    <scope>NUCLEOTIDE SEQUENCE [LARGE SCALE GENOMIC DNA]</scope>
    <source>
        <strain evidence="6">BGI_N307</strain>
    </source>
</reference>
<keyword evidence="7" id="KW-1185">Reference proteome</keyword>
<dbReference type="GO" id="GO:0005576">
    <property type="term" value="C:extracellular region"/>
    <property type="evidence" value="ECO:0007669"/>
    <property type="project" value="UniProtKB-SubCell"/>
</dbReference>
<evidence type="ECO:0000256" key="3">
    <source>
        <dbReference type="ARBA" id="ARBA00022729"/>
    </source>
</evidence>
<evidence type="ECO:0000313" key="6">
    <source>
        <dbReference type="EMBL" id="KFV65008.1"/>
    </source>
</evidence>
<comment type="subcellular location">
    <subcellularLocation>
        <location evidence="1">Secreted</location>
    </subcellularLocation>
</comment>
<evidence type="ECO:0000313" key="7">
    <source>
        <dbReference type="Proteomes" id="UP000053875"/>
    </source>
</evidence>
<name>A0A093G7A9_DRYPU</name>
<feature type="domain" description="C1q" evidence="5">
    <location>
        <begin position="71"/>
        <end position="129"/>
    </location>
</feature>
<dbReference type="PANTHER" id="PTHR15427:SF18">
    <property type="entry name" value="COMPLEMENT C1Q SUBCOMPONENT SUBUNIT B"/>
    <property type="match status" value="1"/>
</dbReference>
<proteinExistence type="predicted"/>
<dbReference type="Pfam" id="PF01391">
    <property type="entry name" value="Collagen"/>
    <property type="match status" value="1"/>
</dbReference>
<dbReference type="SUPFAM" id="SSF49842">
    <property type="entry name" value="TNF-like"/>
    <property type="match status" value="1"/>
</dbReference>
<evidence type="ECO:0000256" key="4">
    <source>
        <dbReference type="SAM" id="MobiDB-lite"/>
    </source>
</evidence>
<feature type="region of interest" description="Disordered" evidence="4">
    <location>
        <begin position="1"/>
        <end position="70"/>
    </location>
</feature>
<keyword evidence="3" id="KW-0732">Signal</keyword>
<dbReference type="Pfam" id="PF00386">
    <property type="entry name" value="C1q"/>
    <property type="match status" value="1"/>
</dbReference>
<dbReference type="InterPro" id="IPR001073">
    <property type="entry name" value="C1q_dom"/>
</dbReference>